<feature type="transmembrane region" description="Helical" evidence="8">
    <location>
        <begin position="354"/>
        <end position="378"/>
    </location>
</feature>
<organism evidence="10">
    <name type="scientific">Photinus pyralis</name>
    <name type="common">Common eastern firefly</name>
    <name type="synonym">Lampyris pyralis</name>
    <dbReference type="NCBI Taxonomy" id="7054"/>
    <lineage>
        <taxon>Eukaryota</taxon>
        <taxon>Metazoa</taxon>
        <taxon>Ecdysozoa</taxon>
        <taxon>Arthropoda</taxon>
        <taxon>Hexapoda</taxon>
        <taxon>Insecta</taxon>
        <taxon>Pterygota</taxon>
        <taxon>Neoptera</taxon>
        <taxon>Endopterygota</taxon>
        <taxon>Coleoptera</taxon>
        <taxon>Polyphaga</taxon>
        <taxon>Elateriformia</taxon>
        <taxon>Elateroidea</taxon>
        <taxon>Lampyridae</taxon>
        <taxon>Lampyrinae</taxon>
        <taxon>Photinus</taxon>
    </lineage>
</organism>
<dbReference type="PANTHER" id="PTHR48021:SF46">
    <property type="entry name" value="MAJOR FACILITATOR SUPERFAMILY (MFS) PROFILE DOMAIN-CONTAINING PROTEIN"/>
    <property type="match status" value="1"/>
</dbReference>
<proteinExistence type="predicted"/>
<dbReference type="InterPro" id="IPR005829">
    <property type="entry name" value="Sugar_transporter_CS"/>
</dbReference>
<evidence type="ECO:0000256" key="3">
    <source>
        <dbReference type="ARBA" id="ARBA00022475"/>
    </source>
</evidence>
<comment type="subcellular location">
    <subcellularLocation>
        <location evidence="1">Cell membrane</location>
        <topology evidence="1">Multi-pass membrane protein</topology>
    </subcellularLocation>
</comment>
<accession>A0A1Y1LUK3</accession>
<dbReference type="PROSITE" id="PS00216">
    <property type="entry name" value="SUGAR_TRANSPORT_1"/>
    <property type="match status" value="1"/>
</dbReference>
<evidence type="ECO:0000256" key="7">
    <source>
        <dbReference type="ARBA" id="ARBA00023136"/>
    </source>
</evidence>
<reference evidence="10" key="1">
    <citation type="journal article" date="2016" name="Sci. Rep.">
        <title>Molecular characterization of firefly nuptial gifts: a multi-omics approach sheds light on postcopulatory sexual selection.</title>
        <authorList>
            <person name="Al-Wathiqui N."/>
            <person name="Fallon T.R."/>
            <person name="South A."/>
            <person name="Weng J.K."/>
            <person name="Lewis S.M."/>
        </authorList>
    </citation>
    <scope>NUCLEOTIDE SEQUENCE</scope>
</reference>
<dbReference type="Gene3D" id="1.20.1250.20">
    <property type="entry name" value="MFS general substrate transporter like domains"/>
    <property type="match status" value="1"/>
</dbReference>
<keyword evidence="4" id="KW-0762">Sugar transport</keyword>
<feature type="transmembrane region" description="Helical" evidence="8">
    <location>
        <begin position="255"/>
        <end position="277"/>
    </location>
</feature>
<dbReference type="GO" id="GO:0022857">
    <property type="term" value="F:transmembrane transporter activity"/>
    <property type="evidence" value="ECO:0007669"/>
    <property type="project" value="InterPro"/>
</dbReference>
<keyword evidence="6 8" id="KW-1133">Transmembrane helix</keyword>
<feature type="transmembrane region" description="Helical" evidence="8">
    <location>
        <begin position="390"/>
        <end position="410"/>
    </location>
</feature>
<feature type="transmembrane region" description="Helical" evidence="8">
    <location>
        <begin position="89"/>
        <end position="109"/>
    </location>
</feature>
<evidence type="ECO:0000256" key="8">
    <source>
        <dbReference type="SAM" id="Phobius"/>
    </source>
</evidence>
<evidence type="ECO:0000256" key="6">
    <source>
        <dbReference type="ARBA" id="ARBA00022989"/>
    </source>
</evidence>
<dbReference type="PROSITE" id="PS50850">
    <property type="entry name" value="MFS"/>
    <property type="match status" value="1"/>
</dbReference>
<dbReference type="InterPro" id="IPR020846">
    <property type="entry name" value="MFS_dom"/>
</dbReference>
<feature type="transmembrane region" description="Helical" evidence="8">
    <location>
        <begin position="63"/>
        <end position="82"/>
    </location>
</feature>
<name>A0A1Y1LUK3_PHOPY</name>
<dbReference type="FunFam" id="1.20.1250.20:FF:000218">
    <property type="entry name" value="facilitated trehalose transporter Tret1"/>
    <property type="match status" value="1"/>
</dbReference>
<keyword evidence="3" id="KW-1003">Cell membrane</keyword>
<keyword evidence="2" id="KW-0813">Transport</keyword>
<dbReference type="InterPro" id="IPR005828">
    <property type="entry name" value="MFS_sugar_transport-like"/>
</dbReference>
<protein>
    <recommendedName>
        <fullName evidence="9">Major facilitator superfamily (MFS) profile domain-containing protein</fullName>
    </recommendedName>
</protein>
<evidence type="ECO:0000256" key="2">
    <source>
        <dbReference type="ARBA" id="ARBA00022448"/>
    </source>
</evidence>
<dbReference type="InterPro" id="IPR050549">
    <property type="entry name" value="MFS_Trehalose_Transporter"/>
</dbReference>
<feature type="transmembrane region" description="Helical" evidence="8">
    <location>
        <begin position="320"/>
        <end position="342"/>
    </location>
</feature>
<dbReference type="OrthoDB" id="6339427at2759"/>
<evidence type="ECO:0000313" key="10">
    <source>
        <dbReference type="EMBL" id="JAV74677.1"/>
    </source>
</evidence>
<keyword evidence="5 8" id="KW-0812">Transmembrane</keyword>
<feature type="transmembrane region" description="Helical" evidence="8">
    <location>
        <begin position="148"/>
        <end position="167"/>
    </location>
</feature>
<evidence type="ECO:0000256" key="5">
    <source>
        <dbReference type="ARBA" id="ARBA00022692"/>
    </source>
</evidence>
<feature type="transmembrane region" description="Helical" evidence="8">
    <location>
        <begin position="173"/>
        <end position="193"/>
    </location>
</feature>
<dbReference type="Pfam" id="PF00083">
    <property type="entry name" value="Sugar_tr"/>
    <property type="match status" value="1"/>
</dbReference>
<dbReference type="KEGG" id="ppyr:116176588"/>
<evidence type="ECO:0000256" key="1">
    <source>
        <dbReference type="ARBA" id="ARBA00004651"/>
    </source>
</evidence>
<feature type="domain" description="Major facilitator superfamily (MFS) profile" evidence="9">
    <location>
        <begin position="21"/>
        <end position="445"/>
    </location>
</feature>
<evidence type="ECO:0000259" key="9">
    <source>
        <dbReference type="PROSITE" id="PS50850"/>
    </source>
</evidence>
<keyword evidence="7 8" id="KW-0472">Membrane</keyword>
<dbReference type="SUPFAM" id="SSF103473">
    <property type="entry name" value="MFS general substrate transporter"/>
    <property type="match status" value="1"/>
</dbReference>
<dbReference type="InterPro" id="IPR036259">
    <property type="entry name" value="MFS_trans_sf"/>
</dbReference>
<dbReference type="GO" id="GO:0005886">
    <property type="term" value="C:plasma membrane"/>
    <property type="evidence" value="ECO:0007669"/>
    <property type="project" value="UniProtKB-SubCell"/>
</dbReference>
<feature type="transmembrane region" description="Helical" evidence="8">
    <location>
        <begin position="115"/>
        <end position="136"/>
    </location>
</feature>
<feature type="transmembrane region" description="Helical" evidence="8">
    <location>
        <begin position="422"/>
        <end position="441"/>
    </location>
</feature>
<dbReference type="EMBL" id="GEZM01051833">
    <property type="protein sequence ID" value="JAV74677.1"/>
    <property type="molecule type" value="Transcribed_RNA"/>
</dbReference>
<evidence type="ECO:0000256" key="4">
    <source>
        <dbReference type="ARBA" id="ARBA00022597"/>
    </source>
</evidence>
<dbReference type="PANTHER" id="PTHR48021">
    <property type="match status" value="1"/>
</dbReference>
<dbReference type="RefSeq" id="XP_031351079.1">
    <property type="nucleotide sequence ID" value="XM_031495219.1"/>
</dbReference>
<feature type="transmembrane region" description="Helical" evidence="8">
    <location>
        <begin position="289"/>
        <end position="313"/>
    </location>
</feature>
<dbReference type="AlphaFoldDB" id="A0A1Y1LUK3"/>
<dbReference type="GeneID" id="116176588"/>
<sequence>MEPHKFSFKRICSGRRLQAFASIIAALNAVSDGMHIGWSSPIIPRLLSPSSPIPVTREDVPWLENSYMVGVLVAVIPLAYLSDQIGRKMTILVACVIQLSAWVLFIFATTPTALIIARLLAGIGGQVNYITTPVYVTEISDKGIRGRLGSIVFIMGPIGILTVYALGAYTATINTYIFGAALVVIILLIFPMMPESPYYLLLKDKKEEARTQLMRLRSVENVDEEIDDMIIVACGVDMSIKRFISIFTAKGNLKALIITMVLNASNNFSGFIVLMMNMETIFSELTANISASTFGVLIAVVVIISSLIGASLLDCLGRRMLLILSCFLTSAFLMFIAIYLTAKGNGWDLTHFSWVPIVAIVGHGVTQKGGIGLIPILLSAEIFPRNLTAMGCAFGSMLYSVSGIASLLIYQYANAYIGVNAPFYIFGAYMLFAGTFCVFMVPETKKKSLHETQELCNQKVGEQDSRVQHC</sequence>